<organism evidence="1 2">
    <name type="scientific">Candidatus Lumbricidiphila eiseniae</name>
    <dbReference type="NCBI Taxonomy" id="1969409"/>
    <lineage>
        <taxon>Bacteria</taxon>
        <taxon>Bacillati</taxon>
        <taxon>Actinomycetota</taxon>
        <taxon>Actinomycetes</taxon>
        <taxon>Micrococcales</taxon>
        <taxon>Microbacteriaceae</taxon>
        <taxon>Candidatus Lumbricidiphila</taxon>
    </lineage>
</organism>
<dbReference type="Proteomes" id="UP000219994">
    <property type="component" value="Unassembled WGS sequence"/>
</dbReference>
<name>A0A2A6FS38_9MICO</name>
<dbReference type="EMBL" id="NAEP01000034">
    <property type="protein sequence ID" value="PDQ35411.1"/>
    <property type="molecule type" value="Genomic_DNA"/>
</dbReference>
<proteinExistence type="predicted"/>
<reference evidence="2" key="1">
    <citation type="submission" date="2017-03" db="EMBL/GenBank/DDBJ databases">
        <authorList>
            <person name="Lund M.B."/>
        </authorList>
    </citation>
    <scope>NUCLEOTIDE SEQUENCE [LARGE SCALE GENOMIC DNA]</scope>
</reference>
<accession>A0A2A6FS38</accession>
<dbReference type="AlphaFoldDB" id="A0A2A6FS38"/>
<evidence type="ECO:0000313" key="2">
    <source>
        <dbReference type="Proteomes" id="UP000219994"/>
    </source>
</evidence>
<protein>
    <submittedName>
        <fullName evidence="1">Uncharacterized protein</fullName>
    </submittedName>
</protein>
<comment type="caution">
    <text evidence="1">The sequence shown here is derived from an EMBL/GenBank/DDBJ whole genome shotgun (WGS) entry which is preliminary data.</text>
</comment>
<sequence length="62" mass="6973">MAGAVLRFLAWLAAQMWRLGVGIIGAISQWVRQNWKRVLSWLEKGVSGATIIHWIMQILGLA</sequence>
<evidence type="ECO:0000313" key="1">
    <source>
        <dbReference type="EMBL" id="PDQ35411.1"/>
    </source>
</evidence>
<gene>
    <name evidence="1" type="ORF">B5766_06190</name>
</gene>